<sequence>MDEKSRSYWLYVCLGLVRGSFDICTGSGGCLKREVLFAGFCVMIMLDGIVTSQVNLYLSNTTHSYTYTKPKITMNIL</sequence>
<accession>U4KXM4</accession>
<keyword evidence="1" id="KW-0472">Membrane</keyword>
<feature type="transmembrane region" description="Helical" evidence="1">
    <location>
        <begin position="35"/>
        <end position="58"/>
    </location>
</feature>
<reference evidence="2 3" key="1">
    <citation type="journal article" date="2013" name="PLoS Genet.">
        <title>The genome and development-dependent transcriptomes of Pyronema confluens: a window into fungal evolution.</title>
        <authorList>
            <person name="Traeger S."/>
            <person name="Altegoer F."/>
            <person name="Freitag M."/>
            <person name="Gabaldon T."/>
            <person name="Kempken F."/>
            <person name="Kumar A."/>
            <person name="Marcet-Houben M."/>
            <person name="Poggeler S."/>
            <person name="Stajich J.E."/>
            <person name="Nowrousian M."/>
        </authorList>
    </citation>
    <scope>NUCLEOTIDE SEQUENCE [LARGE SCALE GENOMIC DNA]</scope>
    <source>
        <strain evidence="3">CBS 100304</strain>
        <tissue evidence="2">Vegetative mycelium</tissue>
    </source>
</reference>
<gene>
    <name evidence="2" type="ORF">PCON_06153</name>
</gene>
<evidence type="ECO:0000313" key="2">
    <source>
        <dbReference type="EMBL" id="CCX06566.1"/>
    </source>
</evidence>
<dbReference type="EMBL" id="HF935298">
    <property type="protein sequence ID" value="CCX06566.1"/>
    <property type="molecule type" value="Genomic_DNA"/>
</dbReference>
<evidence type="ECO:0000256" key="1">
    <source>
        <dbReference type="SAM" id="Phobius"/>
    </source>
</evidence>
<proteinExistence type="predicted"/>
<protein>
    <submittedName>
        <fullName evidence="2">Uncharacterized protein</fullName>
    </submittedName>
</protein>
<keyword evidence="3" id="KW-1185">Reference proteome</keyword>
<organism evidence="2 3">
    <name type="scientific">Pyronema omphalodes (strain CBS 100304)</name>
    <name type="common">Pyronema confluens</name>
    <dbReference type="NCBI Taxonomy" id="1076935"/>
    <lineage>
        <taxon>Eukaryota</taxon>
        <taxon>Fungi</taxon>
        <taxon>Dikarya</taxon>
        <taxon>Ascomycota</taxon>
        <taxon>Pezizomycotina</taxon>
        <taxon>Pezizomycetes</taxon>
        <taxon>Pezizales</taxon>
        <taxon>Pyronemataceae</taxon>
        <taxon>Pyronema</taxon>
    </lineage>
</organism>
<name>U4KXM4_PYROM</name>
<keyword evidence="1" id="KW-0812">Transmembrane</keyword>
<dbReference type="Proteomes" id="UP000018144">
    <property type="component" value="Unassembled WGS sequence"/>
</dbReference>
<dbReference type="AlphaFoldDB" id="U4KXM4"/>
<evidence type="ECO:0000313" key="3">
    <source>
        <dbReference type="Proteomes" id="UP000018144"/>
    </source>
</evidence>
<keyword evidence="1" id="KW-1133">Transmembrane helix</keyword>